<reference evidence="1 2" key="1">
    <citation type="submission" date="2018-06" db="EMBL/GenBank/DDBJ databases">
        <authorList>
            <consortium name="Pathogen Informatics"/>
            <person name="Doyle S."/>
        </authorList>
    </citation>
    <scope>NUCLEOTIDE SEQUENCE [LARGE SCALE GENOMIC DNA]</scope>
    <source>
        <strain evidence="1 2">NCTC9601</strain>
    </source>
</reference>
<proteinExistence type="predicted"/>
<evidence type="ECO:0000313" key="2">
    <source>
        <dbReference type="Proteomes" id="UP000251123"/>
    </source>
</evidence>
<dbReference type="EC" id="3.5.1.94" evidence="1"/>
<dbReference type="GO" id="GO:0033969">
    <property type="term" value="F:gamma-glutamyl-gamma-aminobutyrate hydrolase activity"/>
    <property type="evidence" value="ECO:0007669"/>
    <property type="project" value="UniProtKB-EC"/>
</dbReference>
<dbReference type="Gene3D" id="3.40.50.880">
    <property type="match status" value="1"/>
</dbReference>
<dbReference type="AlphaFoldDB" id="A0A2X1QR47"/>
<keyword evidence="1" id="KW-0378">Hydrolase</keyword>
<name>A0A2X1QR47_KLEPN</name>
<accession>A0A2X1QR47</accession>
<gene>
    <name evidence="1" type="primary">puuD_1</name>
    <name evidence="1" type="ORF">NCTC9601_01354</name>
</gene>
<dbReference type="InterPro" id="IPR011697">
    <property type="entry name" value="Peptidase_C26"/>
</dbReference>
<dbReference type="Pfam" id="PF07722">
    <property type="entry name" value="Peptidase_C26"/>
    <property type="match status" value="1"/>
</dbReference>
<dbReference type="Proteomes" id="UP000251123">
    <property type="component" value="Unassembled WGS sequence"/>
</dbReference>
<dbReference type="InterPro" id="IPR029062">
    <property type="entry name" value="Class_I_gatase-like"/>
</dbReference>
<dbReference type="EMBL" id="UASN01000015">
    <property type="protein sequence ID" value="SPX54217.1"/>
    <property type="molecule type" value="Genomic_DNA"/>
</dbReference>
<protein>
    <submittedName>
        <fullName evidence="1">Gamma-glutamyl-gamma-aminobutyrate hydrolase</fullName>
        <ecNumber evidence="1">3.5.1.94</ecNumber>
    </submittedName>
</protein>
<sequence>MENIMYKPVIGVVMCRNRLKGHQTQTLQEKYLNAIVNAGGLPIALPHALAEPELLNAVVDKLDGIYLPAAPAMCSRTLW</sequence>
<evidence type="ECO:0000313" key="1">
    <source>
        <dbReference type="EMBL" id="SPX54217.1"/>
    </source>
</evidence>
<organism evidence="1 2">
    <name type="scientific">Klebsiella pneumoniae</name>
    <dbReference type="NCBI Taxonomy" id="573"/>
    <lineage>
        <taxon>Bacteria</taxon>
        <taxon>Pseudomonadati</taxon>
        <taxon>Pseudomonadota</taxon>
        <taxon>Gammaproteobacteria</taxon>
        <taxon>Enterobacterales</taxon>
        <taxon>Enterobacteriaceae</taxon>
        <taxon>Klebsiella/Raoultella group</taxon>
        <taxon>Klebsiella</taxon>
        <taxon>Klebsiella pneumoniae complex</taxon>
    </lineage>
</organism>